<dbReference type="EMBL" id="JAYWVC010000005">
    <property type="protein sequence ID" value="MED7820992.1"/>
    <property type="molecule type" value="Genomic_DNA"/>
</dbReference>
<evidence type="ECO:0000313" key="4">
    <source>
        <dbReference type="Proteomes" id="UP001333996"/>
    </source>
</evidence>
<dbReference type="RefSeq" id="WP_329504875.1">
    <property type="nucleotide sequence ID" value="NZ_BAAAYZ010000218.1"/>
</dbReference>
<dbReference type="GO" id="GO:0016787">
    <property type="term" value="F:hydrolase activity"/>
    <property type="evidence" value="ECO:0007669"/>
    <property type="project" value="UniProtKB-KW"/>
</dbReference>
<proteinExistence type="predicted"/>
<dbReference type="CDD" id="cd00413">
    <property type="entry name" value="Glyco_hydrolase_16"/>
    <property type="match status" value="1"/>
</dbReference>
<accession>A0ABU7F9X6</accession>
<dbReference type="InterPro" id="IPR013320">
    <property type="entry name" value="ConA-like_dom_sf"/>
</dbReference>
<gene>
    <name evidence="3" type="ORF">VXC91_03050</name>
</gene>
<comment type="caution">
    <text evidence="3">The sequence shown here is derived from an EMBL/GenBank/DDBJ whole genome shotgun (WGS) entry which is preliminary data.</text>
</comment>
<dbReference type="Gene3D" id="2.60.120.200">
    <property type="match status" value="1"/>
</dbReference>
<reference evidence="3" key="1">
    <citation type="submission" date="2024-01" db="EMBL/GenBank/DDBJ databases">
        <title>First draft genome sequence data of TA4-1, the type strain of Gram-positive actinobacterium Streptomyces chiangmaiensis.</title>
        <authorList>
            <person name="Yasawong M."/>
            <person name="Nantapong N."/>
        </authorList>
    </citation>
    <scope>NUCLEOTIDE SEQUENCE</scope>
    <source>
        <strain evidence="3">TA4-1</strain>
    </source>
</reference>
<evidence type="ECO:0000256" key="1">
    <source>
        <dbReference type="SAM" id="SignalP"/>
    </source>
</evidence>
<keyword evidence="1" id="KW-0732">Signal</keyword>
<dbReference type="SUPFAM" id="SSF49899">
    <property type="entry name" value="Concanavalin A-like lectins/glucanases"/>
    <property type="match status" value="1"/>
</dbReference>
<feature type="domain" description="GH16" evidence="2">
    <location>
        <begin position="98"/>
        <end position="307"/>
    </location>
</feature>
<evidence type="ECO:0000259" key="2">
    <source>
        <dbReference type="PROSITE" id="PS51762"/>
    </source>
</evidence>
<protein>
    <submittedName>
        <fullName evidence="3">Glycoside hydrolase family 16 protein</fullName>
    </submittedName>
</protein>
<dbReference type="InterPro" id="IPR000757">
    <property type="entry name" value="Beta-glucanase-like"/>
</dbReference>
<feature type="chain" id="PRO_5045726631" evidence="1">
    <location>
        <begin position="35"/>
        <end position="310"/>
    </location>
</feature>
<sequence length="310" mass="34674">MSRSRRRGRYRLRGAVALVVAVLEAAFTVPQANARTPSEDACHTTGDVMPRGDCGSFHQVFAENFNGDVVPLGSFSDCDHNADTRSAYCGGLTGSYRDDWWAYPRGWYDTANPRNHSNGNDRVLGGEYRADDTVWVSPAANGDGRMHIRMYRPASGGDLHVAAVVPRTVMRQTYGKYSARVRVVKAVPGYKSAWLFYDGGCEMDMYEQSWVDTVHFFHHPCDGRPQGYADTGRPFTEWHTVTMEWTPGLARYYLDGRLHLSDRRGVAARPLSWILQNESALYGAYATPGSWAQMDITWVTAYTYTGARPG</sequence>
<feature type="signal peptide" evidence="1">
    <location>
        <begin position="1"/>
        <end position="34"/>
    </location>
</feature>
<organism evidence="3 4">
    <name type="scientific">Streptomyces chiangmaiensis</name>
    <dbReference type="NCBI Taxonomy" id="766497"/>
    <lineage>
        <taxon>Bacteria</taxon>
        <taxon>Bacillati</taxon>
        <taxon>Actinomycetota</taxon>
        <taxon>Actinomycetes</taxon>
        <taxon>Kitasatosporales</taxon>
        <taxon>Streptomycetaceae</taxon>
        <taxon>Streptomyces</taxon>
    </lineage>
</organism>
<name>A0ABU7F9X6_9ACTN</name>
<keyword evidence="3" id="KW-0378">Hydrolase</keyword>
<evidence type="ECO:0000313" key="3">
    <source>
        <dbReference type="EMBL" id="MED7820992.1"/>
    </source>
</evidence>
<dbReference type="PROSITE" id="PS51762">
    <property type="entry name" value="GH16_2"/>
    <property type="match status" value="1"/>
</dbReference>
<dbReference type="Proteomes" id="UP001333996">
    <property type="component" value="Unassembled WGS sequence"/>
</dbReference>
<keyword evidence="4" id="KW-1185">Reference proteome</keyword>